<sequence>MTGRHGGEEGASGREGKRGRQNVEAPMADTAGRRWMEGGYEEDRSDGSIAPFCRRRRLPAHDLIAATRGDALCCGQNTYPDVSQCTVHSGTGAASCLVVEVSLSLSHHLALSRTPSTLPARRPFQSTAVIDETETPPPAPPRSDQWANPLQSRPRGQPWEIARWWGPNETRARHPQAQALR</sequence>
<evidence type="ECO:0000313" key="3">
    <source>
        <dbReference type="Proteomes" id="UP000799537"/>
    </source>
</evidence>
<reference evidence="2" key="1">
    <citation type="journal article" date="2020" name="Stud. Mycol.">
        <title>101 Dothideomycetes genomes: a test case for predicting lifestyles and emergence of pathogens.</title>
        <authorList>
            <person name="Haridas S."/>
            <person name="Albert R."/>
            <person name="Binder M."/>
            <person name="Bloem J."/>
            <person name="Labutti K."/>
            <person name="Salamov A."/>
            <person name="Andreopoulos B."/>
            <person name="Baker S."/>
            <person name="Barry K."/>
            <person name="Bills G."/>
            <person name="Bluhm B."/>
            <person name="Cannon C."/>
            <person name="Castanera R."/>
            <person name="Culley D."/>
            <person name="Daum C."/>
            <person name="Ezra D."/>
            <person name="Gonzalez J."/>
            <person name="Henrissat B."/>
            <person name="Kuo A."/>
            <person name="Liang C."/>
            <person name="Lipzen A."/>
            <person name="Lutzoni F."/>
            <person name="Magnuson J."/>
            <person name="Mondo S."/>
            <person name="Nolan M."/>
            <person name="Ohm R."/>
            <person name="Pangilinan J."/>
            <person name="Park H.-J."/>
            <person name="Ramirez L."/>
            <person name="Alfaro M."/>
            <person name="Sun H."/>
            <person name="Tritt A."/>
            <person name="Yoshinaga Y."/>
            <person name="Zwiers L.-H."/>
            <person name="Turgeon B."/>
            <person name="Goodwin S."/>
            <person name="Spatafora J."/>
            <person name="Crous P."/>
            <person name="Grigoriev I."/>
        </authorList>
    </citation>
    <scope>NUCLEOTIDE SEQUENCE</scope>
    <source>
        <strain evidence="2">ATCC 36951</strain>
    </source>
</reference>
<feature type="region of interest" description="Disordered" evidence="1">
    <location>
        <begin position="129"/>
        <end position="181"/>
    </location>
</feature>
<dbReference type="AlphaFoldDB" id="A0A6A6C3H2"/>
<proteinExistence type="predicted"/>
<dbReference type="RefSeq" id="XP_033661727.1">
    <property type="nucleotide sequence ID" value="XM_033814252.1"/>
</dbReference>
<gene>
    <name evidence="2" type="ORF">M409DRAFT_59626</name>
</gene>
<organism evidence="2 3">
    <name type="scientific">Zasmidium cellare ATCC 36951</name>
    <dbReference type="NCBI Taxonomy" id="1080233"/>
    <lineage>
        <taxon>Eukaryota</taxon>
        <taxon>Fungi</taxon>
        <taxon>Dikarya</taxon>
        <taxon>Ascomycota</taxon>
        <taxon>Pezizomycotina</taxon>
        <taxon>Dothideomycetes</taxon>
        <taxon>Dothideomycetidae</taxon>
        <taxon>Mycosphaerellales</taxon>
        <taxon>Mycosphaerellaceae</taxon>
        <taxon>Zasmidium</taxon>
    </lineage>
</organism>
<evidence type="ECO:0000313" key="2">
    <source>
        <dbReference type="EMBL" id="KAF2160838.1"/>
    </source>
</evidence>
<accession>A0A6A6C3H2</accession>
<feature type="compositionally biased region" description="Basic and acidic residues" evidence="1">
    <location>
        <begin position="31"/>
        <end position="42"/>
    </location>
</feature>
<feature type="region of interest" description="Disordered" evidence="1">
    <location>
        <begin position="1"/>
        <end position="42"/>
    </location>
</feature>
<dbReference type="EMBL" id="ML993623">
    <property type="protein sequence ID" value="KAF2160838.1"/>
    <property type="molecule type" value="Genomic_DNA"/>
</dbReference>
<dbReference type="GeneID" id="54567524"/>
<feature type="compositionally biased region" description="Basic and acidic residues" evidence="1">
    <location>
        <begin position="1"/>
        <end position="18"/>
    </location>
</feature>
<evidence type="ECO:0000256" key="1">
    <source>
        <dbReference type="SAM" id="MobiDB-lite"/>
    </source>
</evidence>
<keyword evidence="3" id="KW-1185">Reference proteome</keyword>
<dbReference type="Proteomes" id="UP000799537">
    <property type="component" value="Unassembled WGS sequence"/>
</dbReference>
<protein>
    <submittedName>
        <fullName evidence="2">Uncharacterized protein</fullName>
    </submittedName>
</protein>
<name>A0A6A6C3H2_ZASCE</name>